<evidence type="ECO:0000313" key="3">
    <source>
        <dbReference type="Proteomes" id="UP000007820"/>
    </source>
</evidence>
<organism evidence="2 3">
    <name type="scientific">Prevotella dentalis (strain ATCC 49559 / DSM 3688 / JCM 13448 / NCTC 12043 / ES 2772)</name>
    <name type="common">Mitsuokella dentalis</name>
    <dbReference type="NCBI Taxonomy" id="908937"/>
    <lineage>
        <taxon>Bacteria</taxon>
        <taxon>Pseudomonadati</taxon>
        <taxon>Bacteroidota</taxon>
        <taxon>Bacteroidia</taxon>
        <taxon>Bacteroidales</taxon>
        <taxon>Prevotellaceae</taxon>
        <taxon>Prevotella</taxon>
    </lineage>
</organism>
<dbReference type="EMBL" id="AFPW01000005">
    <property type="protein sequence ID" value="EGQ16982.1"/>
    <property type="molecule type" value="Genomic_DNA"/>
</dbReference>
<sequence>MSAGRSRCLPSCCGRFRDRADRLAAPPPSRERARCAPLAPCR</sequence>
<evidence type="ECO:0000313" key="2">
    <source>
        <dbReference type="EMBL" id="EGQ16982.1"/>
    </source>
</evidence>
<accession>F9D0G6</accession>
<proteinExistence type="predicted"/>
<dbReference type="AlphaFoldDB" id="F9D0G6"/>
<name>F9D0G6_PREDD</name>
<gene>
    <name evidence="2" type="ORF">HMPREF9136_0344</name>
</gene>
<evidence type="ECO:0000256" key="1">
    <source>
        <dbReference type="SAM" id="MobiDB-lite"/>
    </source>
</evidence>
<protein>
    <submittedName>
        <fullName evidence="2">Uncharacterized protein</fullName>
    </submittedName>
</protein>
<dbReference type="Proteomes" id="UP000007820">
    <property type="component" value="Unassembled WGS sequence"/>
</dbReference>
<reference evidence="2 3" key="1">
    <citation type="submission" date="2011-04" db="EMBL/GenBank/DDBJ databases">
        <authorList>
            <person name="Muzny D."/>
            <person name="Qin X."/>
            <person name="Deng J."/>
            <person name="Jiang H."/>
            <person name="Liu Y."/>
            <person name="Qu J."/>
            <person name="Song X.-Z."/>
            <person name="Zhang L."/>
            <person name="Thornton R."/>
            <person name="Coyle M."/>
            <person name="Francisco L."/>
            <person name="Jackson L."/>
            <person name="Javaid M."/>
            <person name="Korchina V."/>
            <person name="Kovar C."/>
            <person name="Mata R."/>
            <person name="Mathew T."/>
            <person name="Ngo R."/>
            <person name="Nguyen L."/>
            <person name="Nguyen N."/>
            <person name="Okwuonu G."/>
            <person name="Ongeri F."/>
            <person name="Pham C."/>
            <person name="Simmons D."/>
            <person name="Wilczek-Boney K."/>
            <person name="Hale W."/>
            <person name="Jakkamsetti A."/>
            <person name="Pham P."/>
            <person name="Ruth R."/>
            <person name="San Lucas F."/>
            <person name="Warren J."/>
            <person name="Zhang J."/>
            <person name="Zhao Z."/>
            <person name="Zhou C."/>
            <person name="Zhu D."/>
            <person name="Lee S."/>
            <person name="Bess C."/>
            <person name="Blankenburg K."/>
            <person name="Forbes L."/>
            <person name="Fu Q."/>
            <person name="Gubbala S."/>
            <person name="Hirani K."/>
            <person name="Jayaseelan J.C."/>
            <person name="Lara F."/>
            <person name="Munidasa M."/>
            <person name="Palculict T."/>
            <person name="Patil S."/>
            <person name="Pu L.-L."/>
            <person name="Saada N."/>
            <person name="Tang L."/>
            <person name="Weissenberger G."/>
            <person name="Zhu Y."/>
            <person name="Hemphill L."/>
            <person name="Shang Y."/>
            <person name="Youmans B."/>
            <person name="Ayvaz T."/>
            <person name="Ross M."/>
            <person name="Santibanez J."/>
            <person name="Aqrawi P."/>
            <person name="Gross S."/>
            <person name="Joshi V."/>
            <person name="Fowler G."/>
            <person name="Nazareth L."/>
            <person name="Reid J."/>
            <person name="Worley K."/>
            <person name="Petrosino J."/>
            <person name="Highlander S."/>
            <person name="Gibbs R."/>
        </authorList>
    </citation>
    <scope>NUCLEOTIDE SEQUENCE [LARGE SCALE GENOMIC DNA]</scope>
    <source>
        <strain evidence="2 3">DSM 3688</strain>
    </source>
</reference>
<feature type="region of interest" description="Disordered" evidence="1">
    <location>
        <begin position="22"/>
        <end position="42"/>
    </location>
</feature>
<comment type="caution">
    <text evidence="2">The sequence shown here is derived from an EMBL/GenBank/DDBJ whole genome shotgun (WGS) entry which is preliminary data.</text>
</comment>